<dbReference type="GO" id="GO:0015344">
    <property type="term" value="F:siderophore uptake transmembrane transporter activity"/>
    <property type="evidence" value="ECO:0007669"/>
    <property type="project" value="TreeGrafter"/>
</dbReference>
<dbReference type="PANTHER" id="PTHR30069:SF29">
    <property type="entry name" value="HEMOGLOBIN AND HEMOGLOBIN-HAPTOGLOBIN-BINDING PROTEIN 1-RELATED"/>
    <property type="match status" value="1"/>
</dbReference>
<dbReference type="InterPro" id="IPR039426">
    <property type="entry name" value="TonB-dep_rcpt-like"/>
</dbReference>
<evidence type="ECO:0000256" key="9">
    <source>
        <dbReference type="ARBA" id="ARBA00023237"/>
    </source>
</evidence>
<evidence type="ECO:0000259" key="12">
    <source>
        <dbReference type="Pfam" id="PF00593"/>
    </source>
</evidence>
<comment type="caution">
    <text evidence="14">The sequence shown here is derived from an EMBL/GenBank/DDBJ whole genome shotgun (WGS) entry which is preliminary data.</text>
</comment>
<reference evidence="14" key="1">
    <citation type="journal article" date="2020" name="mSystems">
        <title>Genome- and Community-Level Interaction Insights into Carbon Utilization and Element Cycling Functions of Hydrothermarchaeota in Hydrothermal Sediment.</title>
        <authorList>
            <person name="Zhou Z."/>
            <person name="Liu Y."/>
            <person name="Xu W."/>
            <person name="Pan J."/>
            <person name="Luo Z.H."/>
            <person name="Li M."/>
        </authorList>
    </citation>
    <scope>NUCLEOTIDE SEQUENCE [LARGE SCALE GENOMIC DNA]</scope>
    <source>
        <strain evidence="14">HyVt-19</strain>
    </source>
</reference>
<dbReference type="InterPro" id="IPR036942">
    <property type="entry name" value="Beta-barrel_TonB_sf"/>
</dbReference>
<evidence type="ECO:0000256" key="3">
    <source>
        <dbReference type="ARBA" id="ARBA00022452"/>
    </source>
</evidence>
<feature type="domain" description="TonB-dependent receptor plug" evidence="13">
    <location>
        <begin position="44"/>
        <end position="151"/>
    </location>
</feature>
<evidence type="ECO:0000256" key="1">
    <source>
        <dbReference type="ARBA" id="ARBA00004571"/>
    </source>
</evidence>
<dbReference type="Proteomes" id="UP000886355">
    <property type="component" value="Unassembled WGS sequence"/>
</dbReference>
<keyword evidence="2 10" id="KW-0813">Transport</keyword>
<keyword evidence="8 14" id="KW-0675">Receptor</keyword>
<protein>
    <submittedName>
        <fullName evidence="14">TonB-dependent receptor</fullName>
    </submittedName>
</protein>
<dbReference type="Gene3D" id="2.40.170.20">
    <property type="entry name" value="TonB-dependent receptor, beta-barrel domain"/>
    <property type="match status" value="1"/>
</dbReference>
<gene>
    <name evidence="14" type="ORF">ENG14_03520</name>
</gene>
<dbReference type="Gene3D" id="2.170.130.10">
    <property type="entry name" value="TonB-dependent receptor, plug domain"/>
    <property type="match status" value="1"/>
</dbReference>
<accession>A0A7C0WT20</accession>
<name>A0A7C0WT20_9BACT</name>
<dbReference type="PANTHER" id="PTHR30069">
    <property type="entry name" value="TONB-DEPENDENT OUTER MEMBRANE RECEPTOR"/>
    <property type="match status" value="1"/>
</dbReference>
<keyword evidence="9 10" id="KW-0998">Cell outer membrane</keyword>
<keyword evidence="6 11" id="KW-0798">TonB box</keyword>
<sequence length="677" mass="76022">MEFWRVFVAFLSLISFMILSNPTKASAMELEPVVVTATKTPTPVRQLPVRVDVITRDEIEKSHASDLSELLIQKFPTHFHRYPGSLTSVDIRGFRTDTHGSDIKGRVLILIDGHRAGTGNIATIPLENVERVEILRGPASVMYGSAAMGGVINLITREGKGKPTAEAQFEYGRWNRVKGVMTAHGSFLNDRVGISASGRRIEQQSDYSDGDGDTIDNTEYSDEAYSISLAAYPADNQRIMVVGQYFRAWDVGNPGATYNPDPDNYKSILRRYGSISYDGKLSDKGISWHFSGYSVHDRSSWNDPAQAWGYFSSVTETETSGLRAYLQIPTFGFGKLVAGSDWDHIEVESWKVPSTMAPWSPDTEYDNYAFYAEERISPFDKLNISAGLRYDRFDETLKETPGLIVTEDDETFDHVSWRIGATYDILDWLTARVHIGTGFRAPTADELAGRYESGMWTKIIGNPDLDPEKSVTYEAGFDGSLKGASFTFSVFYTDYSDRIVGGFQKCVNGDCSWTTYENVEGATYIGIDGSVSYDYSLSVRNHHIGLSPYLDWIYYFKRELDDDESAEQLGTDTIPYVSKGNLIAGIKFSFDELADLNIWANYHGPQKVQNWNFFSPNYGSIMDKGGFTTYSLRLDLYPVKHFSPYLYIDNLTDKDYSYVDGYPMPGITVTGGFKMKF</sequence>
<evidence type="ECO:0000313" key="14">
    <source>
        <dbReference type="EMBL" id="HDL89953.1"/>
    </source>
</evidence>
<organism evidence="14">
    <name type="scientific">Thermodesulforhabdus norvegica</name>
    <dbReference type="NCBI Taxonomy" id="39841"/>
    <lineage>
        <taxon>Bacteria</taxon>
        <taxon>Pseudomonadati</taxon>
        <taxon>Thermodesulfobacteriota</taxon>
        <taxon>Syntrophobacteria</taxon>
        <taxon>Syntrophobacterales</taxon>
        <taxon>Thermodesulforhabdaceae</taxon>
        <taxon>Thermodesulforhabdus</taxon>
    </lineage>
</organism>
<keyword evidence="4 10" id="KW-0812">Transmembrane</keyword>
<dbReference type="Pfam" id="PF00593">
    <property type="entry name" value="TonB_dep_Rec_b-barrel"/>
    <property type="match status" value="1"/>
</dbReference>
<evidence type="ECO:0000259" key="13">
    <source>
        <dbReference type="Pfam" id="PF07715"/>
    </source>
</evidence>
<proteinExistence type="inferred from homology"/>
<evidence type="ECO:0000256" key="7">
    <source>
        <dbReference type="ARBA" id="ARBA00023136"/>
    </source>
</evidence>
<comment type="subcellular location">
    <subcellularLocation>
        <location evidence="1 10">Cell outer membrane</location>
        <topology evidence="1 10">Multi-pass membrane protein</topology>
    </subcellularLocation>
</comment>
<evidence type="ECO:0000256" key="6">
    <source>
        <dbReference type="ARBA" id="ARBA00023077"/>
    </source>
</evidence>
<dbReference type="InterPro" id="IPR037066">
    <property type="entry name" value="Plug_dom_sf"/>
</dbReference>
<keyword evidence="7 10" id="KW-0472">Membrane</keyword>
<dbReference type="GO" id="GO:0009279">
    <property type="term" value="C:cell outer membrane"/>
    <property type="evidence" value="ECO:0007669"/>
    <property type="project" value="UniProtKB-SubCell"/>
</dbReference>
<evidence type="ECO:0000256" key="8">
    <source>
        <dbReference type="ARBA" id="ARBA00023170"/>
    </source>
</evidence>
<dbReference type="Pfam" id="PF07715">
    <property type="entry name" value="Plug"/>
    <property type="match status" value="1"/>
</dbReference>
<evidence type="ECO:0000256" key="5">
    <source>
        <dbReference type="ARBA" id="ARBA00022729"/>
    </source>
</evidence>
<evidence type="ECO:0000256" key="10">
    <source>
        <dbReference type="PROSITE-ProRule" id="PRU01360"/>
    </source>
</evidence>
<keyword evidence="3 10" id="KW-1134">Transmembrane beta strand</keyword>
<dbReference type="AlphaFoldDB" id="A0A7C0WT20"/>
<feature type="domain" description="TonB-dependent receptor-like beta-barrel" evidence="12">
    <location>
        <begin position="220"/>
        <end position="651"/>
    </location>
</feature>
<comment type="similarity">
    <text evidence="10 11">Belongs to the TonB-dependent receptor family.</text>
</comment>
<dbReference type="InterPro" id="IPR000531">
    <property type="entry name" value="Beta-barrel_TonB"/>
</dbReference>
<evidence type="ECO:0000256" key="2">
    <source>
        <dbReference type="ARBA" id="ARBA00022448"/>
    </source>
</evidence>
<dbReference type="GO" id="GO:0044718">
    <property type="term" value="P:siderophore transmembrane transport"/>
    <property type="evidence" value="ECO:0007669"/>
    <property type="project" value="TreeGrafter"/>
</dbReference>
<dbReference type="PROSITE" id="PS52016">
    <property type="entry name" value="TONB_DEPENDENT_REC_3"/>
    <property type="match status" value="1"/>
</dbReference>
<dbReference type="CDD" id="cd01347">
    <property type="entry name" value="ligand_gated_channel"/>
    <property type="match status" value="1"/>
</dbReference>
<evidence type="ECO:0000256" key="4">
    <source>
        <dbReference type="ARBA" id="ARBA00022692"/>
    </source>
</evidence>
<dbReference type="SUPFAM" id="SSF56935">
    <property type="entry name" value="Porins"/>
    <property type="match status" value="1"/>
</dbReference>
<dbReference type="InterPro" id="IPR012910">
    <property type="entry name" value="Plug_dom"/>
</dbReference>
<evidence type="ECO:0000256" key="11">
    <source>
        <dbReference type="RuleBase" id="RU003357"/>
    </source>
</evidence>
<dbReference type="EMBL" id="DQZW01000165">
    <property type="protein sequence ID" value="HDL89953.1"/>
    <property type="molecule type" value="Genomic_DNA"/>
</dbReference>
<keyword evidence="5" id="KW-0732">Signal</keyword>